<comment type="caution">
    <text evidence="9">The sequence shown here is derived from an EMBL/GenBank/DDBJ whole genome shotgun (WGS) entry which is preliminary data.</text>
</comment>
<dbReference type="GO" id="GO:0005164">
    <property type="term" value="F:tumor necrosis factor receptor binding"/>
    <property type="evidence" value="ECO:0007669"/>
    <property type="project" value="InterPro"/>
</dbReference>
<evidence type="ECO:0000256" key="7">
    <source>
        <dbReference type="SAM" id="MobiDB-lite"/>
    </source>
</evidence>
<dbReference type="GO" id="GO:0005125">
    <property type="term" value="F:cytokine activity"/>
    <property type="evidence" value="ECO:0007669"/>
    <property type="project" value="UniProtKB-KW"/>
</dbReference>
<dbReference type="InterPro" id="IPR008983">
    <property type="entry name" value="Tumour_necrosis_fac-like_dom"/>
</dbReference>
<dbReference type="Pfam" id="PF00583">
    <property type="entry name" value="Acetyltransf_1"/>
    <property type="match status" value="1"/>
</dbReference>
<name>A0AAD7X0L7_9TELE</name>
<dbReference type="InterPro" id="IPR051748">
    <property type="entry name" value="TNF_Ligand_Superfamily"/>
</dbReference>
<accession>A0AAD7X0L7</accession>
<evidence type="ECO:0000256" key="3">
    <source>
        <dbReference type="ARBA" id="ARBA00022514"/>
    </source>
</evidence>
<evidence type="ECO:0000313" key="10">
    <source>
        <dbReference type="Proteomes" id="UP001221898"/>
    </source>
</evidence>
<dbReference type="PANTHER" id="PTHR15151">
    <property type="entry name" value="PROTEIN EIGER"/>
    <property type="match status" value="1"/>
</dbReference>
<dbReference type="CDD" id="cd04301">
    <property type="entry name" value="NAT_SF"/>
    <property type="match status" value="1"/>
</dbReference>
<dbReference type="Gene3D" id="3.40.630.30">
    <property type="match status" value="1"/>
</dbReference>
<evidence type="ECO:0000256" key="2">
    <source>
        <dbReference type="ARBA" id="ARBA00008670"/>
    </source>
</evidence>
<evidence type="ECO:0000256" key="1">
    <source>
        <dbReference type="ARBA" id="ARBA00004613"/>
    </source>
</evidence>
<dbReference type="Pfam" id="PF00229">
    <property type="entry name" value="TNF"/>
    <property type="match status" value="1"/>
</dbReference>
<dbReference type="PANTHER" id="PTHR15151:SF20">
    <property type="entry name" value="TUMOR NECROSIS FACTOR LIGAND SUPERFAMILY MEMBER 12"/>
    <property type="match status" value="1"/>
</dbReference>
<dbReference type="GO" id="GO:0006955">
    <property type="term" value="P:immune response"/>
    <property type="evidence" value="ECO:0007669"/>
    <property type="project" value="InterPro"/>
</dbReference>
<dbReference type="GO" id="GO:0016020">
    <property type="term" value="C:membrane"/>
    <property type="evidence" value="ECO:0007669"/>
    <property type="project" value="InterPro"/>
</dbReference>
<evidence type="ECO:0000256" key="6">
    <source>
        <dbReference type="ARBA" id="ARBA00023180"/>
    </source>
</evidence>
<sequence length="665" mass="74075">MRQIDRPAPGLPQEMASDQGPQFSSRFWKAFCSPDRRQTQPVLWVPPRDEWPDRALQPGAGEGTALGEGGGGAVCQGPHLKSPEVGQKPRSSLCSPDCFPDTNLRLPIDHVLPACDTRVLTEPIRYTSGSLSSVVGPCLHNINSEPPDGPLLWSLVALLVTLPHPTPCHPIPCDLEQDGFSRNPFFQCIIAEVPEQHRTKEGHAKVGYALYFYTYSSWKGRSVYMEDLYVMPEFRGKGIGKALMSKIAQVSDRLLWCCIESEINALFTAWTWGQTRDMSRSFRNLQDSLKQLSAQQSALATGGGDWLSTPGRGEGSRQDVRCAQEWLWSTGLRLTAWRVLSRRRRYFAFVTTGTVVGDDGVIKGWTEELLNVSKAVQYNPDTGTFRVERSGVYFLYCQVHFNENQSLYVKLVVSVNQARKLQCVEGYGTTPSAGSHQFHFLKPCQVSGLLRLEKGAELKATTIKSYRLHTVGKHYFGLFKLVEELNSVIDADHLSTTLFSLPQQQLSLPLLLQRHGGAVQHCEREERGKQRVLSLRMDPSPCRYGIMRRYFTMMLCTVDLGIRSSCPMAPSDLPSFHRSTTLPLLASLLSMLLSDICRRAAMGGTRERVAGSRVTSAFMSLSSSSSWFSTAMTTAIPTVGRGERPFLQKIWRHSCSPVSFAALGK</sequence>
<dbReference type="Gene3D" id="2.60.120.40">
    <property type="match status" value="1"/>
</dbReference>
<keyword evidence="6" id="KW-0325">Glycoprotein</keyword>
<dbReference type="InterPro" id="IPR006052">
    <property type="entry name" value="TNF_dom"/>
</dbReference>
<dbReference type="InterPro" id="IPR016181">
    <property type="entry name" value="Acyl_CoA_acyltransferase"/>
</dbReference>
<organism evidence="9 10">
    <name type="scientific">Aldrovandia affinis</name>
    <dbReference type="NCBI Taxonomy" id="143900"/>
    <lineage>
        <taxon>Eukaryota</taxon>
        <taxon>Metazoa</taxon>
        <taxon>Chordata</taxon>
        <taxon>Craniata</taxon>
        <taxon>Vertebrata</taxon>
        <taxon>Euteleostomi</taxon>
        <taxon>Actinopterygii</taxon>
        <taxon>Neopterygii</taxon>
        <taxon>Teleostei</taxon>
        <taxon>Notacanthiformes</taxon>
        <taxon>Halosauridae</taxon>
        <taxon>Aldrovandia</taxon>
    </lineage>
</organism>
<comment type="subcellular location">
    <subcellularLocation>
        <location evidence="1">Secreted</location>
    </subcellularLocation>
</comment>
<evidence type="ECO:0000256" key="4">
    <source>
        <dbReference type="ARBA" id="ARBA00022525"/>
    </source>
</evidence>
<reference evidence="9" key="1">
    <citation type="journal article" date="2023" name="Science">
        <title>Genome structures resolve the early diversification of teleost fishes.</title>
        <authorList>
            <person name="Parey E."/>
            <person name="Louis A."/>
            <person name="Montfort J."/>
            <person name="Bouchez O."/>
            <person name="Roques C."/>
            <person name="Iampietro C."/>
            <person name="Lluch J."/>
            <person name="Castinel A."/>
            <person name="Donnadieu C."/>
            <person name="Desvignes T."/>
            <person name="Floi Bucao C."/>
            <person name="Jouanno E."/>
            <person name="Wen M."/>
            <person name="Mejri S."/>
            <person name="Dirks R."/>
            <person name="Jansen H."/>
            <person name="Henkel C."/>
            <person name="Chen W.J."/>
            <person name="Zahm M."/>
            <person name="Cabau C."/>
            <person name="Klopp C."/>
            <person name="Thompson A.W."/>
            <person name="Robinson-Rechavi M."/>
            <person name="Braasch I."/>
            <person name="Lecointre G."/>
            <person name="Bobe J."/>
            <person name="Postlethwait J.H."/>
            <person name="Berthelot C."/>
            <person name="Roest Crollius H."/>
            <person name="Guiguen Y."/>
        </authorList>
    </citation>
    <scope>NUCLEOTIDE SEQUENCE</scope>
    <source>
        <strain evidence="9">NC1722</strain>
    </source>
</reference>
<dbReference type="EMBL" id="JAINUG010000005">
    <property type="protein sequence ID" value="KAJ8416651.1"/>
    <property type="molecule type" value="Genomic_DNA"/>
</dbReference>
<proteinExistence type="inferred from homology"/>
<feature type="region of interest" description="Disordered" evidence="7">
    <location>
        <begin position="46"/>
        <end position="91"/>
    </location>
</feature>
<protein>
    <recommendedName>
        <fullName evidence="8">THD domain-containing protein</fullName>
    </recommendedName>
</protein>
<dbReference type="SMART" id="SM00207">
    <property type="entry name" value="TNF"/>
    <property type="match status" value="1"/>
</dbReference>
<dbReference type="SUPFAM" id="SSF55729">
    <property type="entry name" value="Acyl-CoA N-acyltransferases (Nat)"/>
    <property type="match status" value="1"/>
</dbReference>
<evidence type="ECO:0000256" key="5">
    <source>
        <dbReference type="ARBA" id="ARBA00023157"/>
    </source>
</evidence>
<dbReference type="GO" id="GO:0016747">
    <property type="term" value="F:acyltransferase activity, transferring groups other than amino-acyl groups"/>
    <property type="evidence" value="ECO:0007669"/>
    <property type="project" value="InterPro"/>
</dbReference>
<gene>
    <name evidence="9" type="ORF">AAFF_G00325290</name>
</gene>
<feature type="domain" description="THD" evidence="8">
    <location>
        <begin position="346"/>
        <end position="481"/>
    </location>
</feature>
<keyword evidence="5" id="KW-1015">Disulfide bond</keyword>
<keyword evidence="3" id="KW-0202">Cytokine</keyword>
<keyword evidence="10" id="KW-1185">Reference proteome</keyword>
<dbReference type="Proteomes" id="UP001221898">
    <property type="component" value="Unassembled WGS sequence"/>
</dbReference>
<comment type="similarity">
    <text evidence="2">Belongs to the tumor necrosis factor family.</text>
</comment>
<dbReference type="SUPFAM" id="SSF49842">
    <property type="entry name" value="TNF-like"/>
    <property type="match status" value="1"/>
</dbReference>
<keyword evidence="4" id="KW-0964">Secreted</keyword>
<evidence type="ECO:0000313" key="9">
    <source>
        <dbReference type="EMBL" id="KAJ8416651.1"/>
    </source>
</evidence>
<feature type="region of interest" description="Disordered" evidence="7">
    <location>
        <begin position="1"/>
        <end position="20"/>
    </location>
</feature>
<feature type="compositionally biased region" description="Gly residues" evidence="7">
    <location>
        <begin position="60"/>
        <end position="74"/>
    </location>
</feature>
<dbReference type="PROSITE" id="PS50049">
    <property type="entry name" value="THD_2"/>
    <property type="match status" value="1"/>
</dbReference>
<dbReference type="GO" id="GO:0005615">
    <property type="term" value="C:extracellular space"/>
    <property type="evidence" value="ECO:0007669"/>
    <property type="project" value="UniProtKB-KW"/>
</dbReference>
<dbReference type="AlphaFoldDB" id="A0AAD7X0L7"/>
<evidence type="ECO:0000259" key="8">
    <source>
        <dbReference type="PROSITE" id="PS50049"/>
    </source>
</evidence>
<dbReference type="InterPro" id="IPR000182">
    <property type="entry name" value="GNAT_dom"/>
</dbReference>